<dbReference type="Proteomes" id="UP000030445">
    <property type="component" value="Unassembled WGS sequence"/>
</dbReference>
<dbReference type="Pfam" id="PF00263">
    <property type="entry name" value="Secretin"/>
    <property type="match status" value="1"/>
</dbReference>
<dbReference type="GO" id="GO:0009306">
    <property type="term" value="P:protein secretion"/>
    <property type="evidence" value="ECO:0007669"/>
    <property type="project" value="InterPro"/>
</dbReference>
<name>A0A0A2A7V5_PROMR</name>
<feature type="compositionally biased region" description="Polar residues" evidence="2">
    <location>
        <begin position="525"/>
        <end position="541"/>
    </location>
</feature>
<organism evidence="4 5">
    <name type="scientific">Prochlorococcus marinus str. MIT 9302</name>
    <dbReference type="NCBI Taxonomy" id="74545"/>
    <lineage>
        <taxon>Bacteria</taxon>
        <taxon>Bacillati</taxon>
        <taxon>Cyanobacteriota</taxon>
        <taxon>Cyanophyceae</taxon>
        <taxon>Synechococcales</taxon>
        <taxon>Prochlorococcaceae</taxon>
        <taxon>Prochlorococcus</taxon>
    </lineage>
</organism>
<dbReference type="PANTHER" id="PTHR30332">
    <property type="entry name" value="PROBABLE GENERAL SECRETION PATHWAY PROTEIN D"/>
    <property type="match status" value="1"/>
</dbReference>
<dbReference type="OrthoDB" id="9779724at2"/>
<feature type="compositionally biased region" description="Polar residues" evidence="2">
    <location>
        <begin position="273"/>
        <end position="293"/>
    </location>
</feature>
<dbReference type="STRING" id="74545.EU96_1369"/>
<feature type="region of interest" description="Disordered" evidence="2">
    <location>
        <begin position="512"/>
        <end position="541"/>
    </location>
</feature>
<accession>A0A0A2A7V5</accession>
<evidence type="ECO:0000313" key="5">
    <source>
        <dbReference type="Proteomes" id="UP000030445"/>
    </source>
</evidence>
<dbReference type="GO" id="GO:0015627">
    <property type="term" value="C:type II protein secretion system complex"/>
    <property type="evidence" value="ECO:0007669"/>
    <property type="project" value="TreeGrafter"/>
</dbReference>
<feature type="domain" description="Type II/III secretion system secretin-like" evidence="3">
    <location>
        <begin position="609"/>
        <end position="759"/>
    </location>
</feature>
<protein>
    <recommendedName>
        <fullName evidence="3">Type II/III secretion system secretin-like domain-containing protein</fullName>
    </recommendedName>
</protein>
<proteinExistence type="inferred from homology"/>
<dbReference type="AlphaFoldDB" id="A0A0A2A7V5"/>
<dbReference type="InterPro" id="IPR004846">
    <property type="entry name" value="T2SS/T3SS_dom"/>
</dbReference>
<comment type="caution">
    <text evidence="4">The sequence shown here is derived from an EMBL/GenBank/DDBJ whole genome shotgun (WGS) entry which is preliminary data.</text>
</comment>
<dbReference type="eggNOG" id="COG1450">
    <property type="taxonomic scope" value="Bacteria"/>
</dbReference>
<dbReference type="EMBL" id="JNAM01000010">
    <property type="protein sequence ID" value="KGF97655.1"/>
    <property type="molecule type" value="Genomic_DNA"/>
</dbReference>
<reference evidence="5" key="1">
    <citation type="journal article" date="2014" name="Sci. Data">
        <title>Genomes of diverse isolates of the marine cyanobacterium Prochlorococcus.</title>
        <authorList>
            <person name="Biller S."/>
            <person name="Berube P."/>
            <person name="Thompson J."/>
            <person name="Kelly L."/>
            <person name="Roggensack S."/>
            <person name="Awad L."/>
            <person name="Roache-Johnson K."/>
            <person name="Ding H."/>
            <person name="Giovannoni S.J."/>
            <person name="Moore L.R."/>
            <person name="Chisholm S.W."/>
        </authorList>
    </citation>
    <scope>NUCLEOTIDE SEQUENCE [LARGE SCALE GENOMIC DNA]</scope>
    <source>
        <strain evidence="5">MIT 9302</strain>
    </source>
</reference>
<sequence length="781" mass="85199">MKRKRNNLVGIFVVSLATFIFLDIPVYSDHNFELETKRYKQNAKFLDSISIGNIPEEKKTISLEIAKDQNFLKLIIKDVGFNSKVFTKYKEDIINFEITTINKRSIEKNEQIIEIPSQGIVQARLHGKEKNYKLDLKLDDRILKEDVQITTLGADVVLSFEKLTLTREEAYEKNMKIIAQPKSKKINIKQKGAIAPPLGDIAIGTTIIPNPNLLNLKGPKVSLVFKQTQSKKALEFLLSKANYGFVWVQKDPSYNPDGNSSSSTQTISNEGTNLATQSMDGSSMGLSNSQTPDSAEKNADSHRYITLTLKDVPFNNAFNAVLMASGMQAKLENGIVYVGPNVRESVFNSRISRVYRLNQTTANAAASYLANLGARVTRTTTIETAVTQGVSASSSVSGAANSSTTQSGSSTSVEVYGSDIGPLLGLIATTDDRLQTVTMIGAADVVSVAEEYLKKLDLRQRQVALSVKILDVQLDDGTSLSNSWAMKQNNNFIVNDSGKLITAFGKYLPPNESNDFADPRGQGDGSSDNVENIASDSSGTPPIVTTLTQVRRLNPVNMYTNQNFITFLRAQIVSKNTKILASPTLILNEFPGKSGGEAVTFTDVSEALSSGSIGRSYGNEGFVIVGNQLPINCTAEGDTASFEYGIAGLTFGARVLRIDDNGYVTFAISPSVSASSSTREINGCGIIDLLSVRRLDSGSIRVKDGHTLILTGVLNSNDKETITKFPFFGDLPIIGHFFRNRVSAKDQRELVIMVTPRLLDGSDGEFENINTFTSSYKDDLQ</sequence>
<feature type="region of interest" description="Disordered" evidence="2">
    <location>
        <begin position="273"/>
        <end position="299"/>
    </location>
</feature>
<dbReference type="PANTHER" id="PTHR30332:SF17">
    <property type="entry name" value="TYPE IV PILIATION SYSTEM PROTEIN DR_0774-RELATED"/>
    <property type="match status" value="1"/>
</dbReference>
<dbReference type="RefSeq" id="WP_052044264.1">
    <property type="nucleotide sequence ID" value="NZ_CP138951.1"/>
</dbReference>
<evidence type="ECO:0000256" key="2">
    <source>
        <dbReference type="SAM" id="MobiDB-lite"/>
    </source>
</evidence>
<dbReference type="InterPro" id="IPR050810">
    <property type="entry name" value="Bact_Secretion_Sys_Channel"/>
</dbReference>
<gene>
    <name evidence="4" type="ORF">EU96_1369</name>
</gene>
<evidence type="ECO:0000259" key="3">
    <source>
        <dbReference type="Pfam" id="PF00263"/>
    </source>
</evidence>
<comment type="similarity">
    <text evidence="1">Belongs to the bacterial secretin family.</text>
</comment>
<evidence type="ECO:0000256" key="1">
    <source>
        <dbReference type="RuleBase" id="RU004003"/>
    </source>
</evidence>
<evidence type="ECO:0000313" key="4">
    <source>
        <dbReference type="EMBL" id="KGF97655.1"/>
    </source>
</evidence>